<organism evidence="4 5">
    <name type="scientific">Sphagnum troendelagicum</name>
    <dbReference type="NCBI Taxonomy" id="128251"/>
    <lineage>
        <taxon>Eukaryota</taxon>
        <taxon>Viridiplantae</taxon>
        <taxon>Streptophyta</taxon>
        <taxon>Embryophyta</taxon>
        <taxon>Bryophyta</taxon>
        <taxon>Sphagnophytina</taxon>
        <taxon>Sphagnopsida</taxon>
        <taxon>Sphagnales</taxon>
        <taxon>Sphagnaceae</taxon>
        <taxon>Sphagnum</taxon>
    </lineage>
</organism>
<evidence type="ECO:0000313" key="5">
    <source>
        <dbReference type="Proteomes" id="UP001497512"/>
    </source>
</evidence>
<dbReference type="Gene3D" id="1.10.150.240">
    <property type="entry name" value="Putative phosphatase, domain 2"/>
    <property type="match status" value="1"/>
</dbReference>
<dbReference type="PANTHER" id="PTHR46193:SF19">
    <property type="entry name" value="HALOACID DEHALOGENASE-LIKE HYDROLASE DOMAIN-CONTAINING PROTEIN SGPP"/>
    <property type="match status" value="1"/>
</dbReference>
<proteinExistence type="predicted"/>
<dbReference type="Gene3D" id="3.40.50.1000">
    <property type="entry name" value="HAD superfamily/HAD-like"/>
    <property type="match status" value="2"/>
</dbReference>
<evidence type="ECO:0000256" key="3">
    <source>
        <dbReference type="ARBA" id="ARBA00022842"/>
    </source>
</evidence>
<protein>
    <submittedName>
        <fullName evidence="4">Uncharacterized protein</fullName>
    </submittedName>
</protein>
<dbReference type="PANTHER" id="PTHR46193">
    <property type="entry name" value="6-PHOSPHOGLUCONATE PHOSPHATASE"/>
    <property type="match status" value="1"/>
</dbReference>
<dbReference type="InterPro" id="IPR023198">
    <property type="entry name" value="PGP-like_dom2"/>
</dbReference>
<sequence>MSVQAGYNGGVPITHEFFIREMSGKLNYVIAQELMPEMDEAKRIQYMDEKEVQYRKLAAKDLQPIPGFHLFVEWVKKHNLRRAAVTNSPRLNAEQVLTALKVTDFFELLVDSPSGVKAGVAAGSPTVGLLTGHPSAVLSASGASLLIKDYNDPVLWEALGEPCHKSGSQSCSTPLEQTASNACP</sequence>
<name>A0ABP0TV09_9BRYO</name>
<evidence type="ECO:0000256" key="1">
    <source>
        <dbReference type="ARBA" id="ARBA00001946"/>
    </source>
</evidence>
<dbReference type="InterPro" id="IPR023214">
    <property type="entry name" value="HAD_sf"/>
</dbReference>
<accession>A0ABP0TV09</accession>
<keyword evidence="3" id="KW-0460">Magnesium</keyword>
<keyword evidence="5" id="KW-1185">Reference proteome</keyword>
<reference evidence="4" key="1">
    <citation type="submission" date="2024-02" db="EMBL/GenBank/DDBJ databases">
        <authorList>
            <consortium name="ELIXIR-Norway"/>
            <consortium name="Elixir Norway"/>
        </authorList>
    </citation>
    <scope>NUCLEOTIDE SEQUENCE</scope>
</reference>
<dbReference type="InterPro" id="IPR036412">
    <property type="entry name" value="HAD-like_sf"/>
</dbReference>
<keyword evidence="2" id="KW-0479">Metal-binding</keyword>
<dbReference type="Pfam" id="PF13419">
    <property type="entry name" value="HAD_2"/>
    <property type="match status" value="1"/>
</dbReference>
<dbReference type="EMBL" id="OZ019907">
    <property type="protein sequence ID" value="CAK9205745.1"/>
    <property type="molecule type" value="Genomic_DNA"/>
</dbReference>
<dbReference type="SUPFAM" id="SSF56784">
    <property type="entry name" value="HAD-like"/>
    <property type="match status" value="1"/>
</dbReference>
<gene>
    <name evidence="4" type="ORF">CSSPTR1EN2_LOCUS8002</name>
</gene>
<comment type="cofactor">
    <cofactor evidence="1">
        <name>Mg(2+)</name>
        <dbReference type="ChEBI" id="CHEBI:18420"/>
    </cofactor>
</comment>
<dbReference type="InterPro" id="IPR051600">
    <property type="entry name" value="Beta-PGM-like"/>
</dbReference>
<evidence type="ECO:0000256" key="2">
    <source>
        <dbReference type="ARBA" id="ARBA00022723"/>
    </source>
</evidence>
<dbReference type="Proteomes" id="UP001497512">
    <property type="component" value="Chromosome 15"/>
</dbReference>
<evidence type="ECO:0000313" key="4">
    <source>
        <dbReference type="EMBL" id="CAK9205745.1"/>
    </source>
</evidence>
<dbReference type="InterPro" id="IPR041492">
    <property type="entry name" value="HAD_2"/>
</dbReference>